<proteinExistence type="inferred from homology"/>
<dbReference type="Pfam" id="PF00112">
    <property type="entry name" value="Peptidase_C1"/>
    <property type="match status" value="1"/>
</dbReference>
<dbReference type="PROSITE" id="PS00640">
    <property type="entry name" value="THIOL_PROTEASE_ASN"/>
    <property type="match status" value="1"/>
</dbReference>
<dbReference type="PANTHER" id="PTHR12411">
    <property type="entry name" value="CYSTEINE PROTEASE FAMILY C1-RELATED"/>
    <property type="match status" value="1"/>
</dbReference>
<dbReference type="SUPFAM" id="SSF54001">
    <property type="entry name" value="Cysteine proteinases"/>
    <property type="match status" value="1"/>
</dbReference>
<dbReference type="PROSITE" id="PS00524">
    <property type="entry name" value="SMB_1"/>
    <property type="match status" value="1"/>
</dbReference>
<accession>A0AAE0ZQF9</accession>
<dbReference type="GO" id="GO:0008234">
    <property type="term" value="F:cysteine-type peptidase activity"/>
    <property type="evidence" value="ECO:0007669"/>
    <property type="project" value="InterPro"/>
</dbReference>
<sequence length="604" mass="69064">MGINIILFGVPLIRETEPVSGTKKLTLKAKGIILLLVLTFQLHASCAFHLEWGPDLEGPWCAKREVGEDCCTGRDDYCSVPILGTVCYCDIFCNATAYDCCPDYFPHCFGLNIRSTTPRPTTLPPPRPVGPCRAPGGREYPVGDGYKENCNTCTCVVTYTPSRRSEWSCTDHACLIRPEMIRKINDGADQYTWRASNYSSLWGMTLDEGTLYRLGTFQLDRKAQAMTPIEIEEMENLPENYDSREKWAGKLHPIQDQGNCGSSWAHSSIAVTTDRLSVLSLGYITETLSAQHLLSCDTDGQMGCEGGHVDRAWWYLKKQGVVSAACYPYKSGFTNNAGSCLLAYNQTGGICPSGIQYSKRYKSTPPYRVSGEREIMTEIFESGPVQAIMEVREDFYMYKAGVYRYTRLSQRTGESSKYRKSGFHSVRIVGWGVDYTLTGERVKYWICANSWGTEWGEDGYFRIARGVGESQIERTVIGVWVNVEGDPLQEEQLQRGRMERFRVRFARRGRGRFRSLPTGRRKRRLLRKAKLGLRRQKTSQKARKSIQRKKENNWSNLKKLGKAYSRKLSRKERKERRRARRERRRLRRQMKLKALLARDLSIHS</sequence>
<evidence type="ECO:0000256" key="1">
    <source>
        <dbReference type="ARBA" id="ARBA00008455"/>
    </source>
</evidence>
<protein>
    <recommendedName>
        <fullName evidence="4">SMB domain-containing protein</fullName>
    </recommendedName>
</protein>
<dbReference type="Gene3D" id="3.90.70.10">
    <property type="entry name" value="Cysteine proteinases"/>
    <property type="match status" value="1"/>
</dbReference>
<dbReference type="CDD" id="cd02620">
    <property type="entry name" value="Peptidase_C1A_CathepsinB"/>
    <property type="match status" value="1"/>
</dbReference>
<dbReference type="PRINTS" id="PR00705">
    <property type="entry name" value="PAPAIN"/>
</dbReference>
<dbReference type="EMBL" id="JAWDGP010003531">
    <property type="protein sequence ID" value="KAK3773560.1"/>
    <property type="molecule type" value="Genomic_DNA"/>
</dbReference>
<comment type="similarity">
    <text evidence="1">Belongs to the peptidase C1 family.</text>
</comment>
<reference evidence="5" key="1">
    <citation type="journal article" date="2023" name="G3 (Bethesda)">
        <title>A reference genome for the long-term kleptoplast-retaining sea slug Elysia crispata morphotype clarki.</title>
        <authorList>
            <person name="Eastman K.E."/>
            <person name="Pendleton A.L."/>
            <person name="Shaikh M.A."/>
            <person name="Suttiyut T."/>
            <person name="Ogas R."/>
            <person name="Tomko P."/>
            <person name="Gavelis G."/>
            <person name="Widhalm J.R."/>
            <person name="Wisecaver J.H."/>
        </authorList>
    </citation>
    <scope>NUCLEOTIDE SEQUENCE</scope>
    <source>
        <strain evidence="5">ECLA1</strain>
    </source>
</reference>
<feature type="compositionally biased region" description="Basic residues" evidence="3">
    <location>
        <begin position="533"/>
        <end position="547"/>
    </location>
</feature>
<evidence type="ECO:0000256" key="2">
    <source>
        <dbReference type="ARBA" id="ARBA00023157"/>
    </source>
</evidence>
<name>A0AAE0ZQF9_9GAST</name>
<dbReference type="PROSITE" id="PS50958">
    <property type="entry name" value="SMB_2"/>
    <property type="match status" value="1"/>
</dbReference>
<gene>
    <name evidence="5" type="ORF">RRG08_022270</name>
</gene>
<feature type="compositionally biased region" description="Basic residues" evidence="3">
    <location>
        <begin position="559"/>
        <end position="586"/>
    </location>
</feature>
<evidence type="ECO:0000313" key="5">
    <source>
        <dbReference type="EMBL" id="KAK3773560.1"/>
    </source>
</evidence>
<feature type="domain" description="SMB" evidence="4">
    <location>
        <begin position="67"/>
        <end position="116"/>
    </location>
</feature>
<dbReference type="Proteomes" id="UP001283361">
    <property type="component" value="Unassembled WGS sequence"/>
</dbReference>
<dbReference type="InterPro" id="IPR000668">
    <property type="entry name" value="Peptidase_C1A_C"/>
</dbReference>
<feature type="region of interest" description="Disordered" evidence="3">
    <location>
        <begin position="533"/>
        <end position="586"/>
    </location>
</feature>
<evidence type="ECO:0000259" key="4">
    <source>
        <dbReference type="PROSITE" id="PS50958"/>
    </source>
</evidence>
<evidence type="ECO:0000313" key="6">
    <source>
        <dbReference type="Proteomes" id="UP001283361"/>
    </source>
</evidence>
<keyword evidence="6" id="KW-1185">Reference proteome</keyword>
<organism evidence="5 6">
    <name type="scientific">Elysia crispata</name>
    <name type="common">lettuce slug</name>
    <dbReference type="NCBI Taxonomy" id="231223"/>
    <lineage>
        <taxon>Eukaryota</taxon>
        <taxon>Metazoa</taxon>
        <taxon>Spiralia</taxon>
        <taxon>Lophotrochozoa</taxon>
        <taxon>Mollusca</taxon>
        <taxon>Gastropoda</taxon>
        <taxon>Heterobranchia</taxon>
        <taxon>Euthyneura</taxon>
        <taxon>Panpulmonata</taxon>
        <taxon>Sacoglossa</taxon>
        <taxon>Placobranchoidea</taxon>
        <taxon>Plakobranchidae</taxon>
        <taxon>Elysia</taxon>
    </lineage>
</organism>
<dbReference type="InterPro" id="IPR025661">
    <property type="entry name" value="Pept_asp_AS"/>
</dbReference>
<keyword evidence="2" id="KW-1015">Disulfide bond</keyword>
<dbReference type="PROSITE" id="PS00639">
    <property type="entry name" value="THIOL_PROTEASE_HIS"/>
    <property type="match status" value="1"/>
</dbReference>
<comment type="caution">
    <text evidence="5">The sequence shown here is derived from an EMBL/GenBank/DDBJ whole genome shotgun (WGS) entry which is preliminary data.</text>
</comment>
<dbReference type="InterPro" id="IPR001212">
    <property type="entry name" value="Somatomedin_B_dom"/>
</dbReference>
<dbReference type="InterPro" id="IPR038765">
    <property type="entry name" value="Papain-like_cys_pep_sf"/>
</dbReference>
<dbReference type="InterPro" id="IPR025660">
    <property type="entry name" value="Pept_his_AS"/>
</dbReference>
<dbReference type="AlphaFoldDB" id="A0AAE0ZQF9"/>
<evidence type="ECO:0000256" key="3">
    <source>
        <dbReference type="SAM" id="MobiDB-lite"/>
    </source>
</evidence>
<dbReference type="InterPro" id="IPR013128">
    <property type="entry name" value="Peptidase_C1A"/>
</dbReference>
<dbReference type="SMART" id="SM00645">
    <property type="entry name" value="Pept_C1"/>
    <property type="match status" value="1"/>
</dbReference>
<dbReference type="GO" id="GO:0006508">
    <property type="term" value="P:proteolysis"/>
    <property type="evidence" value="ECO:0007669"/>
    <property type="project" value="InterPro"/>
</dbReference>